<evidence type="ECO:0000256" key="1">
    <source>
        <dbReference type="ARBA" id="ARBA00023014"/>
    </source>
</evidence>
<organism evidence="4 5">
    <name type="scientific">Thiopseudomonas acetoxidans</name>
    <dbReference type="NCBI Taxonomy" id="3041622"/>
    <lineage>
        <taxon>Bacteria</taxon>
        <taxon>Pseudomonadati</taxon>
        <taxon>Pseudomonadota</taxon>
        <taxon>Gammaproteobacteria</taxon>
        <taxon>Pseudomonadales</taxon>
        <taxon>Pseudomonadaceae</taxon>
        <taxon>Thiopseudomonas</taxon>
    </lineage>
</organism>
<reference evidence="4 5" key="1">
    <citation type="submission" date="2023-06" db="EMBL/GenBank/DDBJ databases">
        <title>Thiopseudomonas sp. CY1220 draft genome sequence.</title>
        <authorList>
            <person name="Zhao G."/>
            <person name="An M."/>
        </authorList>
    </citation>
    <scope>NUCLEOTIDE SEQUENCE [LARGE SCALE GENOMIC DNA]</scope>
    <source>
        <strain evidence="4 5">CY1220</strain>
    </source>
</reference>
<keyword evidence="1" id="KW-0479">Metal-binding</keyword>
<dbReference type="InterPro" id="IPR017938">
    <property type="entry name" value="Riboflavin_synthase-like_b-brl"/>
</dbReference>
<accession>A0ABT7SRU4</accession>
<protein>
    <submittedName>
        <fullName evidence="4">FAD-dependent oxidoreductase</fullName>
    </submittedName>
</protein>
<dbReference type="PANTHER" id="PTHR47354">
    <property type="entry name" value="NADH OXIDOREDUCTASE HCR"/>
    <property type="match status" value="1"/>
</dbReference>
<sequence length="241" mass="26904">MKTYSVQLQAQEQLAEGTLAFHFTKPAGFEFIAGQALDLIIGEQGDADSEWDVRHTFSIVAAPHENELVIATRMRDSPFKQQLKSFPVGAQLQIEGPYGELTLGEDLTRAVVFIAGGIGITPFMSMLRDAAHQQRQQDILLLYSNRRPEDSAFLSELQQLSQHNPRFKLIATMTSMQDSGQEWSGETGYLDAQRIQQYCQGLNQPIYYISGPPMLVEAMHDLLDEAGVDEDDVLSEGFLGY</sequence>
<feature type="domain" description="FAD-binding FR-type" evidence="3">
    <location>
        <begin position="1"/>
        <end position="104"/>
    </location>
</feature>
<dbReference type="Gene3D" id="3.40.50.80">
    <property type="entry name" value="Nucleotide-binding domain of ferredoxin-NADP reductase (FNR) module"/>
    <property type="match status" value="1"/>
</dbReference>
<dbReference type="Pfam" id="PF00175">
    <property type="entry name" value="NAD_binding_1"/>
    <property type="match status" value="1"/>
</dbReference>
<keyword evidence="1" id="KW-0408">Iron</keyword>
<comment type="caution">
    <text evidence="4">The sequence shown here is derived from an EMBL/GenBank/DDBJ whole genome shotgun (WGS) entry which is preliminary data.</text>
</comment>
<proteinExistence type="predicted"/>
<dbReference type="RefSeq" id="WP_289411759.1">
    <property type="nucleotide sequence ID" value="NZ_JAUCDY010000019.1"/>
</dbReference>
<dbReference type="Gene3D" id="2.40.30.10">
    <property type="entry name" value="Translation factors"/>
    <property type="match status" value="1"/>
</dbReference>
<dbReference type="PROSITE" id="PS51384">
    <property type="entry name" value="FAD_FR"/>
    <property type="match status" value="1"/>
</dbReference>
<name>A0ABT7SRU4_9GAMM</name>
<keyword evidence="5" id="KW-1185">Reference proteome</keyword>
<dbReference type="PRINTS" id="PR00410">
    <property type="entry name" value="PHEHYDRXLASE"/>
</dbReference>
<dbReference type="InterPro" id="IPR001433">
    <property type="entry name" value="OxRdtase_FAD/NAD-bd"/>
</dbReference>
<dbReference type="PANTHER" id="PTHR47354:SF5">
    <property type="entry name" value="PROTEIN RFBI"/>
    <property type="match status" value="1"/>
</dbReference>
<evidence type="ECO:0000313" key="4">
    <source>
        <dbReference type="EMBL" id="MDM7858908.1"/>
    </source>
</evidence>
<dbReference type="InterPro" id="IPR017927">
    <property type="entry name" value="FAD-bd_FR_type"/>
</dbReference>
<keyword evidence="1" id="KW-0411">Iron-sulfur</keyword>
<evidence type="ECO:0000259" key="3">
    <source>
        <dbReference type="PROSITE" id="PS51384"/>
    </source>
</evidence>
<evidence type="ECO:0000256" key="2">
    <source>
        <dbReference type="ARBA" id="ARBA00034078"/>
    </source>
</evidence>
<dbReference type="InterPro" id="IPR050415">
    <property type="entry name" value="MRET"/>
</dbReference>
<dbReference type="SUPFAM" id="SSF63380">
    <property type="entry name" value="Riboflavin synthase domain-like"/>
    <property type="match status" value="1"/>
</dbReference>
<dbReference type="InterPro" id="IPR039261">
    <property type="entry name" value="FNR_nucleotide-bd"/>
</dbReference>
<comment type="cofactor">
    <cofactor evidence="2">
        <name>[2Fe-2S] cluster</name>
        <dbReference type="ChEBI" id="CHEBI:190135"/>
    </cofactor>
</comment>
<dbReference type="EMBL" id="JAUCDY010000019">
    <property type="protein sequence ID" value="MDM7858908.1"/>
    <property type="molecule type" value="Genomic_DNA"/>
</dbReference>
<dbReference type="SUPFAM" id="SSF52343">
    <property type="entry name" value="Ferredoxin reductase-like, C-terminal NADP-linked domain"/>
    <property type="match status" value="1"/>
</dbReference>
<gene>
    <name evidence="4" type="ORF">QEZ41_11600</name>
</gene>
<dbReference type="CDD" id="cd00322">
    <property type="entry name" value="FNR_like"/>
    <property type="match status" value="1"/>
</dbReference>
<evidence type="ECO:0000313" key="5">
    <source>
        <dbReference type="Proteomes" id="UP001241056"/>
    </source>
</evidence>
<dbReference type="Proteomes" id="UP001241056">
    <property type="component" value="Unassembled WGS sequence"/>
</dbReference>